<dbReference type="AlphaFoldDB" id="A0A7J7F628"/>
<dbReference type="Pfam" id="PF13765">
    <property type="entry name" value="PRY"/>
    <property type="match status" value="1"/>
</dbReference>
<dbReference type="InterPro" id="IPR013083">
    <property type="entry name" value="Znf_RING/FYVE/PHD"/>
</dbReference>
<dbReference type="SUPFAM" id="SSF57850">
    <property type="entry name" value="RING/U-box"/>
    <property type="match status" value="1"/>
</dbReference>
<evidence type="ECO:0000313" key="7">
    <source>
        <dbReference type="EMBL" id="KAF5923461.1"/>
    </source>
</evidence>
<dbReference type="SMART" id="SM00184">
    <property type="entry name" value="RING"/>
    <property type="match status" value="1"/>
</dbReference>
<reference evidence="7 8" key="1">
    <citation type="journal article" date="2020" name="Mol. Biol. Evol.">
        <title>Interspecific Gene Flow and the Evolution of Specialization in Black and White Rhinoceros.</title>
        <authorList>
            <person name="Moodley Y."/>
            <person name="Westbury M.V."/>
            <person name="Russo I.M."/>
            <person name="Gopalakrishnan S."/>
            <person name="Rakotoarivelo A."/>
            <person name="Olsen R.A."/>
            <person name="Prost S."/>
            <person name="Tunstall T."/>
            <person name="Ryder O.A."/>
            <person name="Dalen L."/>
            <person name="Bruford M.W."/>
        </authorList>
    </citation>
    <scope>NUCLEOTIDE SEQUENCE [LARGE SCALE GENOMIC DNA]</scope>
    <source>
        <strain evidence="7">SBR-YM</strain>
        <tissue evidence="7">Skin</tissue>
    </source>
</reference>
<dbReference type="PROSITE" id="PS50089">
    <property type="entry name" value="ZF_RING_2"/>
    <property type="match status" value="1"/>
</dbReference>
<dbReference type="CDD" id="cd16594">
    <property type="entry name" value="RING-HC_TRIM7-like_C-IV"/>
    <property type="match status" value="1"/>
</dbReference>
<keyword evidence="8" id="KW-1185">Reference proteome</keyword>
<name>A0A7J7F628_DICBM</name>
<dbReference type="InterPro" id="IPR001841">
    <property type="entry name" value="Znf_RING"/>
</dbReference>
<dbReference type="InterPro" id="IPR003879">
    <property type="entry name" value="Butyrophylin_SPRY"/>
</dbReference>
<keyword evidence="3" id="KW-0862">Zinc</keyword>
<dbReference type="InterPro" id="IPR001870">
    <property type="entry name" value="B30.2/SPRY"/>
</dbReference>
<dbReference type="PROSITE" id="PS00518">
    <property type="entry name" value="ZF_RING_1"/>
    <property type="match status" value="1"/>
</dbReference>
<dbReference type="GO" id="GO:0008270">
    <property type="term" value="F:zinc ion binding"/>
    <property type="evidence" value="ECO:0007669"/>
    <property type="project" value="UniProtKB-KW"/>
</dbReference>
<dbReference type="Gene3D" id="2.60.120.920">
    <property type="match status" value="1"/>
</dbReference>
<evidence type="ECO:0000256" key="2">
    <source>
        <dbReference type="ARBA" id="ARBA00022771"/>
    </source>
</evidence>
<organism evidence="7 8">
    <name type="scientific">Diceros bicornis minor</name>
    <name type="common">South-central black rhinoceros</name>
    <dbReference type="NCBI Taxonomy" id="77932"/>
    <lineage>
        <taxon>Eukaryota</taxon>
        <taxon>Metazoa</taxon>
        <taxon>Chordata</taxon>
        <taxon>Craniata</taxon>
        <taxon>Vertebrata</taxon>
        <taxon>Euteleostomi</taxon>
        <taxon>Mammalia</taxon>
        <taxon>Eutheria</taxon>
        <taxon>Laurasiatheria</taxon>
        <taxon>Perissodactyla</taxon>
        <taxon>Rhinocerotidae</taxon>
        <taxon>Diceros</taxon>
    </lineage>
</organism>
<evidence type="ECO:0000256" key="4">
    <source>
        <dbReference type="PROSITE-ProRule" id="PRU00175"/>
    </source>
</evidence>
<evidence type="ECO:0008006" key="9">
    <source>
        <dbReference type="Google" id="ProtNLM"/>
    </source>
</evidence>
<dbReference type="SUPFAM" id="SSF49899">
    <property type="entry name" value="Concanavalin A-like lectins/glucanases"/>
    <property type="match status" value="1"/>
</dbReference>
<dbReference type="PRINTS" id="PR01407">
    <property type="entry name" value="BUTYPHLNCDUF"/>
</dbReference>
<evidence type="ECO:0000256" key="1">
    <source>
        <dbReference type="ARBA" id="ARBA00022723"/>
    </source>
</evidence>
<dbReference type="InterPro" id="IPR050143">
    <property type="entry name" value="TRIM/RBCC"/>
</dbReference>
<protein>
    <recommendedName>
        <fullName evidence="9">Tripartite motif-containing protein 60-like</fullName>
    </recommendedName>
</protein>
<keyword evidence="2 4" id="KW-0863">Zinc-finger</keyword>
<keyword evidence="1" id="KW-0479">Metal-binding</keyword>
<dbReference type="InterPro" id="IPR006574">
    <property type="entry name" value="PRY"/>
</dbReference>
<dbReference type="Gene3D" id="3.30.40.10">
    <property type="entry name" value="Zinc/RING finger domain, C3HC4 (zinc finger)"/>
    <property type="match status" value="1"/>
</dbReference>
<evidence type="ECO:0000259" key="5">
    <source>
        <dbReference type="PROSITE" id="PS50089"/>
    </source>
</evidence>
<dbReference type="Proteomes" id="UP000551758">
    <property type="component" value="Unassembled WGS sequence"/>
</dbReference>
<dbReference type="SMART" id="SM00589">
    <property type="entry name" value="PRY"/>
    <property type="match status" value="1"/>
</dbReference>
<dbReference type="Pfam" id="PF15227">
    <property type="entry name" value="zf-C3HC4_4"/>
    <property type="match status" value="1"/>
</dbReference>
<proteinExistence type="predicted"/>
<dbReference type="EMBL" id="JACDTQ010001259">
    <property type="protein sequence ID" value="KAF5923461.1"/>
    <property type="molecule type" value="Genomic_DNA"/>
</dbReference>
<evidence type="ECO:0000259" key="6">
    <source>
        <dbReference type="PROSITE" id="PS50188"/>
    </source>
</evidence>
<comment type="caution">
    <text evidence="7">The sequence shown here is derived from an EMBL/GenBank/DDBJ whole genome shotgun (WGS) entry which is preliminary data.</text>
</comment>
<dbReference type="PANTHER" id="PTHR24103">
    <property type="entry name" value="E3 UBIQUITIN-PROTEIN LIGASE TRIM"/>
    <property type="match status" value="1"/>
</dbReference>
<gene>
    <name evidence="7" type="ORF">HPG69_006632</name>
</gene>
<dbReference type="SMART" id="SM00449">
    <property type="entry name" value="SPRY"/>
    <property type="match status" value="1"/>
</dbReference>
<evidence type="ECO:0000256" key="3">
    <source>
        <dbReference type="ARBA" id="ARBA00022833"/>
    </source>
</evidence>
<dbReference type="InterPro" id="IPR043136">
    <property type="entry name" value="B30.2/SPRY_sf"/>
</dbReference>
<accession>A0A7J7F628</accession>
<dbReference type="Pfam" id="PF00622">
    <property type="entry name" value="SPRY"/>
    <property type="match status" value="1"/>
</dbReference>
<evidence type="ECO:0000313" key="8">
    <source>
        <dbReference type="Proteomes" id="UP000551758"/>
    </source>
</evidence>
<sequence length="395" mass="45966">MAFAASLADLQEEASCPVCLDYLTDPVTIHCGHNFCLFCIHQCWEDLQDIFPCPVCLHHCPDRSFKKNPQLCHLTDILRSYIKPLRKQIEDAELGREIQVSKSLTEVQWKMKKWRRELRSEFEELNDFLRKEQVAIHGRLLMQEKDVEEKLTQYISQISNHMSRLQNLLSEITEKCSQGDLEFLIGIESIHNRYEHLKCPAVFSYELRKESCNFPPHYFGLQNMMSTFQVDLTLDPETAHPNLIISKDRKSVIYRTTEANCLDHHEAFTYYPAVLSCEGFDAGRHFWQVELRGTGEWSLGVCKNFRNNALIPPRPKDGWGQFQRCTRTWGTGHTGQAMRIGVFLDYELGEVSYYNWNSRSYLYTLTDTFTGKLMPYFSIGPSSKSLTISMVLDER</sequence>
<feature type="domain" description="B30.2/SPRY" evidence="6">
    <location>
        <begin position="212"/>
        <end position="395"/>
    </location>
</feature>
<dbReference type="PROSITE" id="PS50188">
    <property type="entry name" value="B302_SPRY"/>
    <property type="match status" value="1"/>
</dbReference>
<dbReference type="InterPro" id="IPR013320">
    <property type="entry name" value="ConA-like_dom_sf"/>
</dbReference>
<dbReference type="InterPro" id="IPR003877">
    <property type="entry name" value="SPRY_dom"/>
</dbReference>
<feature type="domain" description="RING-type" evidence="5">
    <location>
        <begin position="16"/>
        <end position="56"/>
    </location>
</feature>
<dbReference type="InterPro" id="IPR017907">
    <property type="entry name" value="Znf_RING_CS"/>
</dbReference>